<accession>A0A1H0YRW7</accession>
<protein>
    <submittedName>
        <fullName evidence="2">Hemerythrin HHE cation binding domain-containing protein</fullName>
    </submittedName>
</protein>
<evidence type="ECO:0000313" key="2">
    <source>
        <dbReference type="EMBL" id="SDQ17596.1"/>
    </source>
</evidence>
<dbReference type="Proteomes" id="UP000199444">
    <property type="component" value="Unassembled WGS sequence"/>
</dbReference>
<dbReference type="STRING" id="553311.SAMN05216231_0802"/>
<reference evidence="2 3" key="1">
    <citation type="submission" date="2016-10" db="EMBL/GenBank/DDBJ databases">
        <authorList>
            <person name="de Groot N.N."/>
        </authorList>
    </citation>
    <scope>NUCLEOTIDE SEQUENCE [LARGE SCALE GENOMIC DNA]</scope>
    <source>
        <strain evidence="2 3">CGMCC 1.10449</strain>
    </source>
</reference>
<organism evidence="2 3">
    <name type="scientific">Virgibacillus salinus</name>
    <dbReference type="NCBI Taxonomy" id="553311"/>
    <lineage>
        <taxon>Bacteria</taxon>
        <taxon>Bacillati</taxon>
        <taxon>Bacillota</taxon>
        <taxon>Bacilli</taxon>
        <taxon>Bacillales</taxon>
        <taxon>Bacillaceae</taxon>
        <taxon>Virgibacillus</taxon>
    </lineage>
</organism>
<feature type="domain" description="Hemerythrin-like" evidence="1">
    <location>
        <begin position="29"/>
        <end position="133"/>
    </location>
</feature>
<name>A0A1H0YRW7_9BACI</name>
<evidence type="ECO:0000259" key="1">
    <source>
        <dbReference type="Pfam" id="PF01814"/>
    </source>
</evidence>
<dbReference type="RefSeq" id="WP_254788714.1">
    <property type="nucleotide sequence ID" value="NZ_FNKD01000001.1"/>
</dbReference>
<gene>
    <name evidence="2" type="ORF">SAMN05216231_0802</name>
</gene>
<proteinExistence type="predicted"/>
<evidence type="ECO:0000313" key="3">
    <source>
        <dbReference type="Proteomes" id="UP000199444"/>
    </source>
</evidence>
<dbReference type="AlphaFoldDB" id="A0A1H0YRW7"/>
<dbReference type="Gene3D" id="1.20.120.520">
    <property type="entry name" value="nmb1532 protein domain like"/>
    <property type="match status" value="1"/>
</dbReference>
<sequence>MANRKGIKRHESLQPLSRHHMIGLHLALKLKRAGTDESRLTIEEIKQETDQFWNPNGQQHFREEEEFLLPAYAQYAKVDQPEIIEMLLEHVKIRAQMDNLINGEDVSLDVMHELGILLEAHIRKEERMIFPMIEKALPEDKLHELSPYLH</sequence>
<keyword evidence="3" id="KW-1185">Reference proteome</keyword>
<dbReference type="EMBL" id="FNKD01000001">
    <property type="protein sequence ID" value="SDQ17596.1"/>
    <property type="molecule type" value="Genomic_DNA"/>
</dbReference>
<dbReference type="InterPro" id="IPR012312">
    <property type="entry name" value="Hemerythrin-like"/>
</dbReference>
<dbReference type="Pfam" id="PF01814">
    <property type="entry name" value="Hemerythrin"/>
    <property type="match status" value="1"/>
</dbReference>